<sequence>PEAASKFDWSFNDADLPVEEWKVMMYNEILDFLHVFDGAAATDSQESNIDPLSAASTDTQATASSTGTQATGSSAGSRVTADGGSQAAGAAADEPLSAGTA</sequence>
<reference evidence="1" key="1">
    <citation type="submission" date="2022-07" db="EMBL/GenBank/DDBJ databases">
        <title>Phylogenomic reconstructions and comparative analyses of Kickxellomycotina fungi.</title>
        <authorList>
            <person name="Reynolds N.K."/>
            <person name="Stajich J.E."/>
            <person name="Barry K."/>
            <person name="Grigoriev I.V."/>
            <person name="Crous P."/>
            <person name="Smith M.E."/>
        </authorList>
    </citation>
    <scope>NUCLEOTIDE SEQUENCE</scope>
    <source>
        <strain evidence="1">CBS 102833</strain>
    </source>
</reference>
<name>A0ACC1LJI2_9FUNG</name>
<keyword evidence="2" id="KW-1185">Reference proteome</keyword>
<gene>
    <name evidence="1" type="primary">HOG1_1</name>
    <name evidence="1" type="ORF">H4S07_002467</name>
</gene>
<evidence type="ECO:0000313" key="1">
    <source>
        <dbReference type="EMBL" id="KAJ2810786.1"/>
    </source>
</evidence>
<protein>
    <submittedName>
        <fullName evidence="1">MAPK protein hog1</fullName>
        <ecNumber evidence="1">2.7.11.24</ecNumber>
    </submittedName>
</protein>
<proteinExistence type="predicted"/>
<keyword evidence="1" id="KW-0808">Transferase</keyword>
<dbReference type="EC" id="2.7.11.24" evidence="1"/>
<dbReference type="Proteomes" id="UP001140096">
    <property type="component" value="Unassembled WGS sequence"/>
</dbReference>
<organism evidence="1 2">
    <name type="scientific">Coemansia furcata</name>
    <dbReference type="NCBI Taxonomy" id="417177"/>
    <lineage>
        <taxon>Eukaryota</taxon>
        <taxon>Fungi</taxon>
        <taxon>Fungi incertae sedis</taxon>
        <taxon>Zoopagomycota</taxon>
        <taxon>Kickxellomycotina</taxon>
        <taxon>Kickxellomycetes</taxon>
        <taxon>Kickxellales</taxon>
        <taxon>Kickxellaceae</taxon>
        <taxon>Coemansia</taxon>
    </lineage>
</organism>
<comment type="caution">
    <text evidence="1">The sequence shown here is derived from an EMBL/GenBank/DDBJ whole genome shotgun (WGS) entry which is preliminary data.</text>
</comment>
<dbReference type="EMBL" id="JANBUP010000613">
    <property type="protein sequence ID" value="KAJ2810786.1"/>
    <property type="molecule type" value="Genomic_DNA"/>
</dbReference>
<feature type="non-terminal residue" evidence="1">
    <location>
        <position position="1"/>
    </location>
</feature>
<evidence type="ECO:0000313" key="2">
    <source>
        <dbReference type="Proteomes" id="UP001140096"/>
    </source>
</evidence>
<accession>A0ACC1LJI2</accession>